<feature type="domain" description="HTH lysR-type" evidence="5">
    <location>
        <begin position="1"/>
        <end position="57"/>
    </location>
</feature>
<dbReference type="PRINTS" id="PR00039">
    <property type="entry name" value="HTHLYSR"/>
</dbReference>
<dbReference type="GO" id="GO:0003700">
    <property type="term" value="F:DNA-binding transcription factor activity"/>
    <property type="evidence" value="ECO:0007669"/>
    <property type="project" value="InterPro"/>
</dbReference>
<reference evidence="6 8" key="1">
    <citation type="submission" date="2015-09" db="EMBL/GenBank/DDBJ databases">
        <authorList>
            <consortium name="Pathogen Informatics"/>
        </authorList>
    </citation>
    <scope>NUCLEOTIDE SEQUENCE [LARGE SCALE GENOMIC DNA]</scope>
    <source>
        <strain evidence="6 8">2789STDY5834865</strain>
    </source>
</reference>
<dbReference type="SUPFAM" id="SSF53850">
    <property type="entry name" value="Periplasmic binding protein-like II"/>
    <property type="match status" value="1"/>
</dbReference>
<dbReference type="InterPro" id="IPR036388">
    <property type="entry name" value="WH-like_DNA-bd_sf"/>
</dbReference>
<keyword evidence="2" id="KW-0805">Transcription regulation</keyword>
<evidence type="ECO:0000256" key="4">
    <source>
        <dbReference type="ARBA" id="ARBA00023163"/>
    </source>
</evidence>
<proteinExistence type="inferred from homology"/>
<dbReference type="InterPro" id="IPR005119">
    <property type="entry name" value="LysR_subst-bd"/>
</dbReference>
<evidence type="ECO:0000256" key="3">
    <source>
        <dbReference type="ARBA" id="ARBA00023125"/>
    </source>
</evidence>
<reference evidence="7 9" key="2">
    <citation type="submission" date="2018-06" db="EMBL/GenBank/DDBJ databases">
        <authorList>
            <consortium name="Pathogen Informatics"/>
            <person name="Doyle S."/>
        </authorList>
    </citation>
    <scope>NUCLEOTIDE SEQUENCE [LARGE SCALE GENOMIC DNA]</scope>
    <source>
        <strain evidence="7 9">NCTC11224</strain>
    </source>
</reference>
<dbReference type="PANTHER" id="PTHR30419:SF8">
    <property type="entry name" value="NITROGEN ASSIMILATION TRANSCRIPTIONAL ACTIVATOR-RELATED"/>
    <property type="match status" value="1"/>
</dbReference>
<keyword evidence="3" id="KW-0238">DNA-binding</keyword>
<dbReference type="InterPro" id="IPR050950">
    <property type="entry name" value="HTH-type_LysR_regulators"/>
</dbReference>
<keyword evidence="9" id="KW-1185">Reference proteome</keyword>
<dbReference type="Gene3D" id="1.10.10.10">
    <property type="entry name" value="Winged helix-like DNA-binding domain superfamily/Winged helix DNA-binding domain"/>
    <property type="match status" value="1"/>
</dbReference>
<dbReference type="Pfam" id="PF00126">
    <property type="entry name" value="HTH_1"/>
    <property type="match status" value="1"/>
</dbReference>
<evidence type="ECO:0000313" key="6">
    <source>
        <dbReference type="EMBL" id="CUQ18463.1"/>
    </source>
</evidence>
<evidence type="ECO:0000256" key="2">
    <source>
        <dbReference type="ARBA" id="ARBA00023015"/>
    </source>
</evidence>
<sequence>MEQNMQYIYQVYQDGSFTKAAEKLYLTQPALSMAVRQEEKNLGAALFDRSRRPLTLTQAGEAYIRAVERMKYLESDLSRELEDLRDLNTGRLHIGGTHYLNCFLLAEVLSGFSRRYPGIQLQVSEDSSARLAKRLERRELDLTFSCAPEHIERFEHQPAFFDHILLAVPRETPLSEALRGSALSAEDVQAGRHMSDSCLRVPLGEFRELEFILLQKGNNLYDRSIHMFEEAGFAPKVKMALSQLVTAYRFADNGLGAAFISDRIVFSIPSNRLLFFSIASLQVNRLFYTLLPQRNYTAHAVKAFIDYLLEWFGKNDNRRLQ</sequence>
<gene>
    <name evidence="6" type="primary">cynR_13</name>
    <name evidence="7" type="synonym">cynR_4</name>
    <name evidence="6" type="ORF">ERS852480_05085</name>
    <name evidence="7" type="ORF">NCTC11224_02165</name>
</gene>
<evidence type="ECO:0000313" key="9">
    <source>
        <dbReference type="Proteomes" id="UP000251853"/>
    </source>
</evidence>
<dbReference type="GO" id="GO:0005829">
    <property type="term" value="C:cytosol"/>
    <property type="evidence" value="ECO:0007669"/>
    <property type="project" value="TreeGrafter"/>
</dbReference>
<dbReference type="CDD" id="cd05466">
    <property type="entry name" value="PBP2_LTTR_substrate"/>
    <property type="match status" value="1"/>
</dbReference>
<dbReference type="Pfam" id="PF03466">
    <property type="entry name" value="LysR_substrate"/>
    <property type="match status" value="2"/>
</dbReference>
<dbReference type="Gene3D" id="3.40.190.290">
    <property type="match status" value="1"/>
</dbReference>
<dbReference type="EMBL" id="UAVW01000009">
    <property type="protein sequence ID" value="SQB10825.1"/>
    <property type="molecule type" value="Genomic_DNA"/>
</dbReference>
<comment type="similarity">
    <text evidence="1">Belongs to the LysR transcriptional regulatory family.</text>
</comment>
<dbReference type="Proteomes" id="UP000095512">
    <property type="component" value="Unassembled WGS sequence"/>
</dbReference>
<dbReference type="PROSITE" id="PS50931">
    <property type="entry name" value="HTH_LYSR"/>
    <property type="match status" value="1"/>
</dbReference>
<dbReference type="SUPFAM" id="SSF46785">
    <property type="entry name" value="Winged helix' DNA-binding domain"/>
    <property type="match status" value="1"/>
</dbReference>
<dbReference type="PANTHER" id="PTHR30419">
    <property type="entry name" value="HTH-TYPE TRANSCRIPTIONAL REGULATOR YBHD"/>
    <property type="match status" value="1"/>
</dbReference>
<dbReference type="Proteomes" id="UP000251853">
    <property type="component" value="Unassembled WGS sequence"/>
</dbReference>
<dbReference type="RefSeq" id="WP_057573095.1">
    <property type="nucleotide sequence ID" value="NZ_CZAB01000106.1"/>
</dbReference>
<organism evidence="6 8">
    <name type="scientific">Enterocloster clostridioformis</name>
    <dbReference type="NCBI Taxonomy" id="1531"/>
    <lineage>
        <taxon>Bacteria</taxon>
        <taxon>Bacillati</taxon>
        <taxon>Bacillota</taxon>
        <taxon>Clostridia</taxon>
        <taxon>Lachnospirales</taxon>
        <taxon>Lachnospiraceae</taxon>
        <taxon>Enterocloster</taxon>
    </lineage>
</organism>
<evidence type="ECO:0000259" key="5">
    <source>
        <dbReference type="PROSITE" id="PS50931"/>
    </source>
</evidence>
<protein>
    <submittedName>
        <fullName evidence="6">LysR family transcriptional regulator</fullName>
    </submittedName>
</protein>
<keyword evidence="4" id="KW-0804">Transcription</keyword>
<evidence type="ECO:0000256" key="1">
    <source>
        <dbReference type="ARBA" id="ARBA00009437"/>
    </source>
</evidence>
<name>A0A174U7V3_9FIRM</name>
<dbReference type="InterPro" id="IPR036390">
    <property type="entry name" value="WH_DNA-bd_sf"/>
</dbReference>
<evidence type="ECO:0000313" key="7">
    <source>
        <dbReference type="EMBL" id="SQB10825.1"/>
    </source>
</evidence>
<evidence type="ECO:0000313" key="8">
    <source>
        <dbReference type="Proteomes" id="UP000095512"/>
    </source>
</evidence>
<dbReference type="EMBL" id="CZAB01000106">
    <property type="protein sequence ID" value="CUQ18463.1"/>
    <property type="molecule type" value="Genomic_DNA"/>
</dbReference>
<dbReference type="AlphaFoldDB" id="A0A174U7V3"/>
<dbReference type="GO" id="GO:0003677">
    <property type="term" value="F:DNA binding"/>
    <property type="evidence" value="ECO:0007669"/>
    <property type="project" value="UniProtKB-KW"/>
</dbReference>
<accession>A0A174U7V3</accession>
<dbReference type="InterPro" id="IPR000847">
    <property type="entry name" value="LysR_HTH_N"/>
</dbReference>